<protein>
    <recommendedName>
        <fullName evidence="5">Flagellar protein</fullName>
    </recommendedName>
</protein>
<dbReference type="OrthoDB" id="2080636at2"/>
<dbReference type="RefSeq" id="WP_072934542.1">
    <property type="nucleotide sequence ID" value="NZ_FQUG01000002.1"/>
</dbReference>
<evidence type="ECO:0000256" key="5">
    <source>
        <dbReference type="RuleBase" id="RU362064"/>
    </source>
</evidence>
<keyword evidence="7" id="KW-0966">Cell projection</keyword>
<keyword evidence="6" id="KW-0732">Signal</keyword>
<evidence type="ECO:0000256" key="4">
    <source>
        <dbReference type="ARBA" id="ARBA00023136"/>
    </source>
</evidence>
<accession>A0A1M4TDU8</accession>
<keyword evidence="7" id="KW-0969">Cilium</keyword>
<dbReference type="STRING" id="1123243.SAMN02745190_00449"/>
<keyword evidence="5" id="KW-0975">Bacterial flagellum</keyword>
<dbReference type="NCBIfam" id="TIGR03500">
    <property type="entry name" value="FliO_TIGR"/>
    <property type="match status" value="1"/>
</dbReference>
<dbReference type="Proteomes" id="UP000184404">
    <property type="component" value="Unassembled WGS sequence"/>
</dbReference>
<sequence length="178" mass="19574">MNARVLRCLGPALLLVLLLTGTVSAADAAGSGYLSGYTEADPRPTAVSWWSTIAYLLSLFAVFAFVVIMAYMASRFLSGRFARTSEGQGGRILAHLPLGPNRSVCVVELAERVFMLGVTEHSITLLREVTDEDEIERLHRRELGNLPSADDLFSSQIGSLEQLAKRIPSMFRNGPYRR</sequence>
<evidence type="ECO:0000256" key="3">
    <source>
        <dbReference type="ARBA" id="ARBA00022989"/>
    </source>
</evidence>
<evidence type="ECO:0000313" key="7">
    <source>
        <dbReference type="EMBL" id="SHE42631.1"/>
    </source>
</evidence>
<evidence type="ECO:0000256" key="6">
    <source>
        <dbReference type="SAM" id="SignalP"/>
    </source>
</evidence>
<keyword evidence="2 5" id="KW-0812">Transmembrane</keyword>
<evidence type="ECO:0000256" key="1">
    <source>
        <dbReference type="ARBA" id="ARBA00022475"/>
    </source>
</evidence>
<dbReference type="GO" id="GO:0009425">
    <property type="term" value="C:bacterial-type flagellum basal body"/>
    <property type="evidence" value="ECO:0007669"/>
    <property type="project" value="UniProtKB-SubCell"/>
</dbReference>
<evidence type="ECO:0000313" key="8">
    <source>
        <dbReference type="Proteomes" id="UP000184404"/>
    </source>
</evidence>
<keyword evidence="7" id="KW-0282">Flagellum</keyword>
<feature type="chain" id="PRO_5038617257" description="Flagellar protein" evidence="6">
    <location>
        <begin position="26"/>
        <end position="178"/>
    </location>
</feature>
<keyword evidence="8" id="KW-1185">Reference proteome</keyword>
<proteinExistence type="inferred from homology"/>
<dbReference type="Pfam" id="PF04347">
    <property type="entry name" value="FliO"/>
    <property type="match status" value="1"/>
</dbReference>
<dbReference type="GO" id="GO:0044781">
    <property type="term" value="P:bacterial-type flagellum organization"/>
    <property type="evidence" value="ECO:0007669"/>
    <property type="project" value="UniProtKB-UniRule"/>
</dbReference>
<feature type="signal peptide" evidence="6">
    <location>
        <begin position="1"/>
        <end position="25"/>
    </location>
</feature>
<organism evidence="7 8">
    <name type="scientific">Schwartzia succinivorans DSM 10502</name>
    <dbReference type="NCBI Taxonomy" id="1123243"/>
    <lineage>
        <taxon>Bacteria</taxon>
        <taxon>Bacillati</taxon>
        <taxon>Bacillota</taxon>
        <taxon>Negativicutes</taxon>
        <taxon>Selenomonadales</taxon>
        <taxon>Selenomonadaceae</taxon>
        <taxon>Schwartzia</taxon>
    </lineage>
</organism>
<dbReference type="InterPro" id="IPR022781">
    <property type="entry name" value="Flagellar_biosynth_FliO"/>
</dbReference>
<feature type="transmembrane region" description="Helical" evidence="5">
    <location>
        <begin position="49"/>
        <end position="73"/>
    </location>
</feature>
<dbReference type="AlphaFoldDB" id="A0A1M4TDU8"/>
<reference evidence="7 8" key="1">
    <citation type="submission" date="2016-11" db="EMBL/GenBank/DDBJ databases">
        <authorList>
            <person name="Jaros S."/>
            <person name="Januszkiewicz K."/>
            <person name="Wedrychowicz H."/>
        </authorList>
    </citation>
    <scope>NUCLEOTIDE SEQUENCE [LARGE SCALE GENOMIC DNA]</scope>
    <source>
        <strain evidence="7 8">DSM 10502</strain>
    </source>
</reference>
<evidence type="ECO:0000256" key="2">
    <source>
        <dbReference type="ARBA" id="ARBA00022692"/>
    </source>
</evidence>
<gene>
    <name evidence="7" type="ORF">SAMN02745190_00449</name>
</gene>
<comment type="similarity">
    <text evidence="5">Belongs to the FliO/MopB family.</text>
</comment>
<dbReference type="EMBL" id="FQUG01000002">
    <property type="protein sequence ID" value="SHE42631.1"/>
    <property type="molecule type" value="Genomic_DNA"/>
</dbReference>
<comment type="subcellular location">
    <subcellularLocation>
        <location evidence="5">Cell membrane</location>
    </subcellularLocation>
    <subcellularLocation>
        <location evidence="5">Bacterial flagellum basal body</location>
    </subcellularLocation>
</comment>
<keyword evidence="3 5" id="KW-1133">Transmembrane helix</keyword>
<keyword evidence="4 5" id="KW-0472">Membrane</keyword>
<dbReference type="GO" id="GO:0005886">
    <property type="term" value="C:plasma membrane"/>
    <property type="evidence" value="ECO:0007669"/>
    <property type="project" value="UniProtKB-SubCell"/>
</dbReference>
<name>A0A1M4TDU8_9FIRM</name>
<keyword evidence="1 5" id="KW-1003">Cell membrane</keyword>